<organism evidence="2 3">
    <name type="scientific">Candidatus Marinarcus aquaticus</name>
    <dbReference type="NCBI Taxonomy" id="2044504"/>
    <lineage>
        <taxon>Bacteria</taxon>
        <taxon>Pseudomonadati</taxon>
        <taxon>Campylobacterota</taxon>
        <taxon>Epsilonproteobacteria</taxon>
        <taxon>Campylobacterales</taxon>
        <taxon>Arcobacteraceae</taxon>
        <taxon>Candidatus Marinarcus</taxon>
    </lineage>
</organism>
<dbReference type="Gene3D" id="3.30.450.20">
    <property type="entry name" value="PAS domain"/>
    <property type="match status" value="1"/>
</dbReference>
<keyword evidence="3" id="KW-1185">Reference proteome</keyword>
<dbReference type="AlphaFoldDB" id="A0A4Q0XVM9"/>
<proteinExistence type="predicted"/>
<dbReference type="RefSeq" id="WP_128995629.1">
    <property type="nucleotide sequence ID" value="NZ_PDKN01000002.1"/>
</dbReference>
<dbReference type="InterPro" id="IPR035965">
    <property type="entry name" value="PAS-like_dom_sf"/>
</dbReference>
<dbReference type="Proteomes" id="UP000290657">
    <property type="component" value="Unassembled WGS sequence"/>
</dbReference>
<sequence length="128" mass="14532">MSEKETILKDDAFLVSETNAKGIITFANDGFCDIAEYEVDELIGKPHNVVRHPDMPKAAFKDLWDTVKRGEVWTGYVKNATKSGGYYWVYATVFPFESCDGSQGYLSCRRKASREEIDSAIELYRTLD</sequence>
<gene>
    <name evidence="2" type="ORF">CRV04_04565</name>
</gene>
<dbReference type="EMBL" id="PDKN01000002">
    <property type="protein sequence ID" value="RXJ60279.1"/>
    <property type="molecule type" value="Genomic_DNA"/>
</dbReference>
<dbReference type="OrthoDB" id="9806477at2"/>
<dbReference type="InterPro" id="IPR013655">
    <property type="entry name" value="PAS_fold_3"/>
</dbReference>
<dbReference type="CDD" id="cd00130">
    <property type="entry name" value="PAS"/>
    <property type="match status" value="1"/>
</dbReference>
<evidence type="ECO:0000313" key="3">
    <source>
        <dbReference type="Proteomes" id="UP000290657"/>
    </source>
</evidence>
<reference evidence="2 3" key="1">
    <citation type="submission" date="2017-10" db="EMBL/GenBank/DDBJ databases">
        <title>Genomics of the genus Arcobacter.</title>
        <authorList>
            <person name="Perez-Cataluna A."/>
            <person name="Figueras M.J."/>
        </authorList>
    </citation>
    <scope>NUCLEOTIDE SEQUENCE [LARGE SCALE GENOMIC DNA]</scope>
    <source>
        <strain evidence="2 3">CECT 8987</strain>
    </source>
</reference>
<dbReference type="NCBIfam" id="TIGR00229">
    <property type="entry name" value="sensory_box"/>
    <property type="match status" value="1"/>
</dbReference>
<accession>A0A4Q0XVM9</accession>
<name>A0A4Q0XVM9_9BACT</name>
<feature type="domain" description="PAS fold-3" evidence="1">
    <location>
        <begin position="25"/>
        <end position="101"/>
    </location>
</feature>
<evidence type="ECO:0000313" key="2">
    <source>
        <dbReference type="EMBL" id="RXJ60279.1"/>
    </source>
</evidence>
<comment type="caution">
    <text evidence="2">The sequence shown here is derived from an EMBL/GenBank/DDBJ whole genome shotgun (WGS) entry which is preliminary data.</text>
</comment>
<dbReference type="Pfam" id="PF08447">
    <property type="entry name" value="PAS_3"/>
    <property type="match status" value="1"/>
</dbReference>
<evidence type="ECO:0000259" key="1">
    <source>
        <dbReference type="Pfam" id="PF08447"/>
    </source>
</evidence>
<protein>
    <submittedName>
        <fullName evidence="2">PAS sensor domain-containing protein</fullName>
    </submittedName>
</protein>
<dbReference type="SUPFAM" id="SSF55785">
    <property type="entry name" value="PYP-like sensor domain (PAS domain)"/>
    <property type="match status" value="1"/>
</dbReference>
<dbReference type="InterPro" id="IPR000014">
    <property type="entry name" value="PAS"/>
</dbReference>